<sequence>SRTSSALGAFQRRLSARVGKSKALIATARKLAILYYKTIRYGMEFQELGDLAYQQASRDRQIHGLERRARSLGYQLVATG</sequence>
<protein>
    <submittedName>
        <fullName evidence="1">IS110 family transposase</fullName>
    </submittedName>
</protein>
<evidence type="ECO:0000313" key="2">
    <source>
        <dbReference type="Proteomes" id="UP000240206"/>
    </source>
</evidence>
<proteinExistence type="predicted"/>
<feature type="non-terminal residue" evidence="1">
    <location>
        <position position="1"/>
    </location>
</feature>
<dbReference type="Proteomes" id="UP000240206">
    <property type="component" value="Unassembled WGS sequence"/>
</dbReference>
<organism evidence="1 2">
    <name type="scientific">Synechococcus lacustris str. Tous</name>
    <dbReference type="NCBI Taxonomy" id="1910958"/>
    <lineage>
        <taxon>Bacteria</taxon>
        <taxon>Bacillati</taxon>
        <taxon>Cyanobacteriota</taxon>
        <taxon>Cyanophyceae</taxon>
        <taxon>Synechococcales</taxon>
        <taxon>Synechococcaceae</taxon>
        <taxon>Synechococcus</taxon>
    </lineage>
</organism>
<accession>A0A2P7EAN5</accession>
<dbReference type="EMBL" id="PXVC01000176">
    <property type="protein sequence ID" value="PSI00283.1"/>
    <property type="molecule type" value="Genomic_DNA"/>
</dbReference>
<dbReference type="AlphaFoldDB" id="A0A2P7EAN5"/>
<evidence type="ECO:0000313" key="1">
    <source>
        <dbReference type="EMBL" id="PSI00283.1"/>
    </source>
</evidence>
<keyword evidence="2" id="KW-1185">Reference proteome</keyword>
<gene>
    <name evidence="1" type="ORF">C7K08_14010</name>
</gene>
<name>A0A2P7EAN5_9SYNE</name>
<reference evidence="2" key="1">
    <citation type="submission" date="2018-03" db="EMBL/GenBank/DDBJ databases">
        <title>Ecological and genomic features of two cosmopolitan and abundant freshwater picocyanobacteria.</title>
        <authorList>
            <person name="Cabello-Yeves P.J."/>
            <person name="Picazo A."/>
            <person name="Camacho A."/>
            <person name="Callieri C."/>
            <person name="Rosselli R."/>
            <person name="Roda-Garcia J."/>
            <person name="Coutinho F.H."/>
            <person name="Rodriguez-Valera F."/>
        </authorList>
    </citation>
    <scope>NUCLEOTIDE SEQUENCE [LARGE SCALE GENOMIC DNA]</scope>
    <source>
        <strain evidence="2">Tous</strain>
    </source>
</reference>
<comment type="caution">
    <text evidence="1">The sequence shown here is derived from an EMBL/GenBank/DDBJ whole genome shotgun (WGS) entry which is preliminary data.</text>
</comment>